<reference evidence="2 3" key="1">
    <citation type="submission" date="2015-03" db="EMBL/GenBank/DDBJ databases">
        <title>RNA-seq based gene annotation and comparative genomics of four Zymoseptoria species reveal species-specific pathogenicity related genes and transposable element activity.</title>
        <authorList>
            <person name="Grandaubert J."/>
            <person name="Bhattacharyya A."/>
            <person name="Stukenbrock E.H."/>
        </authorList>
    </citation>
    <scope>NUCLEOTIDE SEQUENCE [LARGE SCALE GENOMIC DNA]</scope>
    <source>
        <strain evidence="2 3">Zb18110</strain>
    </source>
</reference>
<feature type="compositionally biased region" description="Basic and acidic residues" evidence="1">
    <location>
        <begin position="227"/>
        <end position="236"/>
    </location>
</feature>
<name>A0A0F4GUM2_9PEZI</name>
<feature type="compositionally biased region" description="Polar residues" evidence="1">
    <location>
        <begin position="195"/>
        <end position="204"/>
    </location>
</feature>
<accession>A0A0F4GUM2</accession>
<feature type="compositionally biased region" description="Polar residues" evidence="1">
    <location>
        <begin position="245"/>
        <end position="256"/>
    </location>
</feature>
<evidence type="ECO:0000313" key="3">
    <source>
        <dbReference type="Proteomes" id="UP000033647"/>
    </source>
</evidence>
<gene>
    <name evidence="2" type="ORF">TI39_contig303g00024</name>
</gene>
<dbReference type="SUPFAM" id="SSF55729">
    <property type="entry name" value="Acyl-CoA N-acyltransferases (Nat)"/>
    <property type="match status" value="1"/>
</dbReference>
<dbReference type="EMBL" id="LAFY01000295">
    <property type="protein sequence ID" value="KJY01092.1"/>
    <property type="molecule type" value="Genomic_DNA"/>
</dbReference>
<dbReference type="Gene3D" id="3.40.630.30">
    <property type="match status" value="1"/>
</dbReference>
<protein>
    <recommendedName>
        <fullName evidence="4">N-acetyltransferase domain-containing protein</fullName>
    </recommendedName>
</protein>
<organism evidence="2 3">
    <name type="scientific">Zymoseptoria brevis</name>
    <dbReference type="NCBI Taxonomy" id="1047168"/>
    <lineage>
        <taxon>Eukaryota</taxon>
        <taxon>Fungi</taxon>
        <taxon>Dikarya</taxon>
        <taxon>Ascomycota</taxon>
        <taxon>Pezizomycotina</taxon>
        <taxon>Dothideomycetes</taxon>
        <taxon>Dothideomycetidae</taxon>
        <taxon>Mycosphaerellales</taxon>
        <taxon>Mycosphaerellaceae</taxon>
        <taxon>Zymoseptoria</taxon>
    </lineage>
</organism>
<feature type="compositionally biased region" description="Polar residues" evidence="1">
    <location>
        <begin position="291"/>
        <end position="313"/>
    </location>
</feature>
<proteinExistence type="predicted"/>
<feature type="region of interest" description="Disordered" evidence="1">
    <location>
        <begin position="194"/>
        <end position="322"/>
    </location>
</feature>
<evidence type="ECO:0000313" key="2">
    <source>
        <dbReference type="EMBL" id="KJY01092.1"/>
    </source>
</evidence>
<dbReference type="OrthoDB" id="2129362at2759"/>
<feature type="compositionally biased region" description="Basic and acidic residues" evidence="1">
    <location>
        <begin position="274"/>
        <end position="288"/>
    </location>
</feature>
<dbReference type="AlphaFoldDB" id="A0A0F4GUM2"/>
<dbReference type="Proteomes" id="UP000033647">
    <property type="component" value="Unassembled WGS sequence"/>
</dbReference>
<dbReference type="InterPro" id="IPR016181">
    <property type="entry name" value="Acyl_CoA_acyltransferase"/>
</dbReference>
<sequence length="786" mass="88010">MATFLTQSPPQPGDGNFLTQTINENVRRAHRRQRGKKQKKLSFLPQDAHSIAAEEEASELQHFSKTIPSFLDREGDNDNRRTLSDNRFLAPRAEAVLDAYDTPEHFTFLHHPQPLRQIPNIVTMPARYDYGPNASTTGKASIPPHLRARHAADTQSRSNTDKAALREKLEALGAKVGSPKAVIKSAGEQFDALVSPQNAESASVSQGSDQSGRGRGRGGGCGNAQGKARDRRDSKHINASFVKAQDNTGAGLNTSTEPRRGGGHAAARNSQWPSRKDFPDPPPDRWKTDWAGTNRNSWDSTTIESGRASSGWGTKQKKRDARQAGVPLTGFDGNFAPPPVDWDCRPAFRDGQTYDQIMQWMAGIETLLCGITRRVPIEDVIAGDGITYVFSMPGVNQNSTQDNTRKQMGEIAPQHWVPVTLGRKAPGSFWDEVVPEKPQPCDPEDLVGTRPWWEKHVKAVDSENNKVHFLNDFEAPPELGVDPNEEDADQKLKRKHDLGSLTHAENRIRLEIARKEAKLAKQRKAAAKQERLTAVIDNMDHHRIKTGVSLFVRAARKEDMAAITEIYNYYITSTCSTPEFDRRSKENMHQRWQDVRLNRMPYLVACERGGIIKARNNKKKKSVRTMRGDDEDVILPDKVIGFAFADDFNDLKGMYRFTAEMEVYVHNDYYMKGVGKCLLDKLMGLLDGHYLERGGYDAVGEDINGTGQQRVVKNIVVHLSYDKSEKLEWVGKWLEGWLQFRKVGQLEGIGTKNGKAVSMAIFQRETGEPLNHANPPIMMEYPTTIG</sequence>
<evidence type="ECO:0000256" key="1">
    <source>
        <dbReference type="SAM" id="MobiDB-lite"/>
    </source>
</evidence>
<comment type="caution">
    <text evidence="2">The sequence shown here is derived from an EMBL/GenBank/DDBJ whole genome shotgun (WGS) entry which is preliminary data.</text>
</comment>
<keyword evidence="3" id="KW-1185">Reference proteome</keyword>
<evidence type="ECO:0008006" key="4">
    <source>
        <dbReference type="Google" id="ProtNLM"/>
    </source>
</evidence>